<evidence type="ECO:0000313" key="2">
    <source>
        <dbReference type="Proteomes" id="UP000502006"/>
    </source>
</evidence>
<organism evidence="1 2">
    <name type="scientific">Aeromonas media</name>
    <dbReference type="NCBI Taxonomy" id="651"/>
    <lineage>
        <taxon>Bacteria</taxon>
        <taxon>Pseudomonadati</taxon>
        <taxon>Pseudomonadota</taxon>
        <taxon>Gammaproteobacteria</taxon>
        <taxon>Aeromonadales</taxon>
        <taxon>Aeromonadaceae</taxon>
        <taxon>Aeromonas</taxon>
    </lineage>
</organism>
<sequence length="61" mass="6337">MQMKWSSEVESGIDVTGVITRVEHYDGAEAVVVLSSGVSVVVAAAHKPVPGDTIVEGELSL</sequence>
<accession>A0AAE7DQR8</accession>
<reference evidence="1 2" key="1">
    <citation type="submission" date="2019-03" db="EMBL/GenBank/DDBJ databases">
        <title>Novel transposon Tn6433 accelerates the dissemination of tet(E) in Aeromonas from aerobic biofilm under oxytetracycline stress.</title>
        <authorList>
            <person name="Shi Y."/>
            <person name="Tian Z."/>
            <person name="Zhang Y."/>
            <person name="Zhang H."/>
            <person name="Yang M."/>
        </authorList>
    </citation>
    <scope>NUCLEOTIDE SEQUENCE [LARGE SCALE GENOMIC DNA]</scope>
    <source>
        <strain evidence="1 2">T5-8</strain>
    </source>
</reference>
<evidence type="ECO:0000313" key="1">
    <source>
        <dbReference type="EMBL" id="QJT31066.1"/>
    </source>
</evidence>
<gene>
    <name evidence="1" type="ORF">E4186_13410</name>
</gene>
<dbReference type="EMBL" id="CP038444">
    <property type="protein sequence ID" value="QJT31066.1"/>
    <property type="molecule type" value="Genomic_DNA"/>
</dbReference>
<proteinExistence type="predicted"/>
<name>A0AAE7DQR8_AERME</name>
<dbReference type="Proteomes" id="UP000502006">
    <property type="component" value="Chromosome"/>
</dbReference>
<dbReference type="AlphaFoldDB" id="A0AAE7DQR8"/>
<protein>
    <submittedName>
        <fullName evidence="1">Uncharacterized protein</fullName>
    </submittedName>
</protein>